<evidence type="ECO:0000256" key="1">
    <source>
        <dbReference type="ARBA" id="ARBA00004123"/>
    </source>
</evidence>
<dbReference type="InterPro" id="IPR051219">
    <property type="entry name" value="Heterochromatin_chromo-domain"/>
</dbReference>
<keyword evidence="2" id="KW-0539">Nucleus</keyword>
<dbReference type="InterPro" id="IPR000953">
    <property type="entry name" value="Chromo/chromo_shadow_dom"/>
</dbReference>
<dbReference type="AlphaFoldDB" id="A0A9P7GQ47"/>
<feature type="compositionally biased region" description="Basic and acidic residues" evidence="3">
    <location>
        <begin position="144"/>
        <end position="153"/>
    </location>
</feature>
<keyword evidence="6" id="KW-1185">Reference proteome</keyword>
<dbReference type="SUPFAM" id="SSF54160">
    <property type="entry name" value="Chromo domain-like"/>
    <property type="match status" value="1"/>
</dbReference>
<dbReference type="EMBL" id="JABCKI010000016">
    <property type="protein sequence ID" value="KAG5654203.1"/>
    <property type="molecule type" value="Genomic_DNA"/>
</dbReference>
<reference evidence="5" key="2">
    <citation type="submission" date="2021-10" db="EMBL/GenBank/DDBJ databases">
        <title>Phylogenomics reveals ancestral predisposition of the termite-cultivated fungus Termitomyces towards a domesticated lifestyle.</title>
        <authorList>
            <person name="Auxier B."/>
            <person name="Grum-Grzhimaylo A."/>
            <person name="Cardenas M.E."/>
            <person name="Lodge J.D."/>
            <person name="Laessoe T."/>
            <person name="Pedersen O."/>
            <person name="Smith M.E."/>
            <person name="Kuyper T.W."/>
            <person name="Franco-Molano E.A."/>
            <person name="Baroni T.J."/>
            <person name="Aanen D.K."/>
        </authorList>
    </citation>
    <scope>NUCLEOTIDE SEQUENCE</scope>
    <source>
        <strain evidence="5">D49</strain>
    </source>
</reference>
<feature type="domain" description="Chromo" evidence="4">
    <location>
        <begin position="43"/>
        <end position="105"/>
    </location>
</feature>
<dbReference type="InterPro" id="IPR023780">
    <property type="entry name" value="Chromo_domain"/>
</dbReference>
<organism evidence="5 6">
    <name type="scientific">Sphagnurus paluster</name>
    <dbReference type="NCBI Taxonomy" id="117069"/>
    <lineage>
        <taxon>Eukaryota</taxon>
        <taxon>Fungi</taxon>
        <taxon>Dikarya</taxon>
        <taxon>Basidiomycota</taxon>
        <taxon>Agaricomycotina</taxon>
        <taxon>Agaricomycetes</taxon>
        <taxon>Agaricomycetidae</taxon>
        <taxon>Agaricales</taxon>
        <taxon>Tricholomatineae</taxon>
        <taxon>Lyophyllaceae</taxon>
        <taxon>Sphagnurus</taxon>
    </lineage>
</organism>
<dbReference type="SMART" id="SM00298">
    <property type="entry name" value="CHROMO"/>
    <property type="match status" value="1"/>
</dbReference>
<accession>A0A9P7GQ47</accession>
<dbReference type="GO" id="GO:0005634">
    <property type="term" value="C:nucleus"/>
    <property type="evidence" value="ECO:0007669"/>
    <property type="project" value="UniProtKB-SubCell"/>
</dbReference>
<gene>
    <name evidence="5" type="ORF">H0H81_006236</name>
</gene>
<name>A0A9P7GQ47_9AGAR</name>
<protein>
    <recommendedName>
        <fullName evidence="4">Chromo domain-containing protein</fullName>
    </recommendedName>
</protein>
<feature type="region of interest" description="Disordered" evidence="3">
    <location>
        <begin position="91"/>
        <end position="178"/>
    </location>
</feature>
<sequence length="218" mass="24903">MGSHSDDESASVVRANKKSKKVEEEPMDVDEEEQEGSEEESEYEIERILDAKRGSFPEGRIGYFVKWKGYDESENSWVDEKDAGNAHALIEDYWKRNPKKSRKSMDAKTPKKPRKSVASAPSEEPVEISTKKRGRKSTTAPDPNIRDEEEVRAPKKAKKNGAAKRKEVTQEAETSVEEEVHFKDMAEYMAVPEWEHLVETIDTIERNSDGTLTVYFSM</sequence>
<evidence type="ECO:0000259" key="4">
    <source>
        <dbReference type="PROSITE" id="PS50013"/>
    </source>
</evidence>
<dbReference type="PROSITE" id="PS50013">
    <property type="entry name" value="CHROMO_2"/>
    <property type="match status" value="1"/>
</dbReference>
<feature type="compositionally biased region" description="Basic residues" evidence="3">
    <location>
        <begin position="154"/>
        <end position="163"/>
    </location>
</feature>
<feature type="compositionally biased region" description="Acidic residues" evidence="3">
    <location>
        <begin position="25"/>
        <end position="43"/>
    </location>
</feature>
<dbReference type="GO" id="GO:0006338">
    <property type="term" value="P:chromatin remodeling"/>
    <property type="evidence" value="ECO:0007669"/>
    <property type="project" value="UniProtKB-ARBA"/>
</dbReference>
<evidence type="ECO:0000256" key="2">
    <source>
        <dbReference type="ARBA" id="ARBA00023242"/>
    </source>
</evidence>
<evidence type="ECO:0000313" key="5">
    <source>
        <dbReference type="EMBL" id="KAG5654203.1"/>
    </source>
</evidence>
<reference evidence="5" key="1">
    <citation type="submission" date="2021-02" db="EMBL/GenBank/DDBJ databases">
        <authorList>
            <person name="Nieuwenhuis M."/>
            <person name="Van De Peppel L.J.J."/>
        </authorList>
    </citation>
    <scope>NUCLEOTIDE SEQUENCE</scope>
    <source>
        <strain evidence="5">D49</strain>
    </source>
</reference>
<comment type="subcellular location">
    <subcellularLocation>
        <location evidence="1">Nucleus</location>
    </subcellularLocation>
</comment>
<comment type="caution">
    <text evidence="5">The sequence shown here is derived from an EMBL/GenBank/DDBJ whole genome shotgun (WGS) entry which is preliminary data.</text>
</comment>
<dbReference type="PANTHER" id="PTHR22812">
    <property type="entry name" value="CHROMOBOX PROTEIN"/>
    <property type="match status" value="1"/>
</dbReference>
<evidence type="ECO:0000313" key="6">
    <source>
        <dbReference type="Proteomes" id="UP000717328"/>
    </source>
</evidence>
<dbReference type="InterPro" id="IPR016197">
    <property type="entry name" value="Chromo-like_dom_sf"/>
</dbReference>
<dbReference type="OrthoDB" id="433924at2759"/>
<feature type="region of interest" description="Disordered" evidence="3">
    <location>
        <begin position="1"/>
        <end position="44"/>
    </location>
</feature>
<evidence type="ECO:0000256" key="3">
    <source>
        <dbReference type="SAM" id="MobiDB-lite"/>
    </source>
</evidence>
<dbReference type="Gene3D" id="2.40.50.40">
    <property type="match status" value="1"/>
</dbReference>
<dbReference type="Pfam" id="PF00385">
    <property type="entry name" value="Chromo"/>
    <property type="match status" value="1"/>
</dbReference>
<dbReference type="Proteomes" id="UP000717328">
    <property type="component" value="Unassembled WGS sequence"/>
</dbReference>
<proteinExistence type="predicted"/>